<keyword evidence="6" id="KW-1185">Reference proteome</keyword>
<feature type="transmembrane region" description="Helical" evidence="1">
    <location>
        <begin position="146"/>
        <end position="164"/>
    </location>
</feature>
<dbReference type="Proteomes" id="UP000199280">
    <property type="component" value="Unassembled WGS sequence"/>
</dbReference>
<keyword evidence="1" id="KW-0472">Membrane</keyword>
<dbReference type="Pfam" id="PF01757">
    <property type="entry name" value="Acyl_transf_3"/>
    <property type="match status" value="1"/>
</dbReference>
<evidence type="ECO:0000313" key="4">
    <source>
        <dbReference type="EMBL" id="SEJ05709.1"/>
    </source>
</evidence>
<dbReference type="STRING" id="640938.TR210_1340"/>
<evidence type="ECO:0000313" key="5">
    <source>
        <dbReference type="Proteomes" id="UP000076878"/>
    </source>
</evidence>
<feature type="transmembrane region" description="Helical" evidence="1">
    <location>
        <begin position="170"/>
        <end position="188"/>
    </location>
</feature>
<accession>A0A143YSR4</accession>
<keyword evidence="3" id="KW-0012">Acyltransferase</keyword>
<reference evidence="4 6" key="2">
    <citation type="submission" date="2016-10" db="EMBL/GenBank/DDBJ databases">
        <authorList>
            <person name="Varghese N."/>
            <person name="Submissions S."/>
        </authorList>
    </citation>
    <scope>NUCLEOTIDE SEQUENCE [LARGE SCALE GENOMIC DNA]</scope>
    <source>
        <strain evidence="4 6">DSM 22150</strain>
    </source>
</reference>
<evidence type="ECO:0000256" key="1">
    <source>
        <dbReference type="SAM" id="Phobius"/>
    </source>
</evidence>
<evidence type="ECO:0000259" key="2">
    <source>
        <dbReference type="Pfam" id="PF01757"/>
    </source>
</evidence>
<keyword evidence="1" id="KW-1133">Transmembrane helix</keyword>
<dbReference type="EMBL" id="FJNB01000008">
    <property type="protein sequence ID" value="CZQ95824.1"/>
    <property type="molecule type" value="Genomic_DNA"/>
</dbReference>
<protein>
    <submittedName>
        <fullName evidence="3">Acyltransferase 3</fullName>
    </submittedName>
    <submittedName>
        <fullName evidence="4">Acyltransferase family protein</fullName>
    </submittedName>
</protein>
<feature type="transmembrane region" description="Helical" evidence="1">
    <location>
        <begin position="77"/>
        <end position="96"/>
    </location>
</feature>
<feature type="transmembrane region" description="Helical" evidence="1">
    <location>
        <begin position="208"/>
        <end position="226"/>
    </location>
</feature>
<dbReference type="GO" id="GO:0016747">
    <property type="term" value="F:acyltransferase activity, transferring groups other than amino-acyl groups"/>
    <property type="evidence" value="ECO:0007669"/>
    <property type="project" value="InterPro"/>
</dbReference>
<gene>
    <name evidence="4" type="ORF">SAMN05216375_10710</name>
    <name evidence="3" type="ORF">TR210_1340</name>
</gene>
<dbReference type="InterPro" id="IPR002656">
    <property type="entry name" value="Acyl_transf_3_dom"/>
</dbReference>
<feature type="transmembrane region" description="Helical" evidence="1">
    <location>
        <begin position="232"/>
        <end position="253"/>
    </location>
</feature>
<dbReference type="EMBL" id="FNYT01000007">
    <property type="protein sequence ID" value="SEJ05709.1"/>
    <property type="molecule type" value="Genomic_DNA"/>
</dbReference>
<reference evidence="3 5" key="1">
    <citation type="submission" date="2016-02" db="EMBL/GenBank/DDBJ databases">
        <authorList>
            <person name="Wen L."/>
            <person name="He K."/>
            <person name="Yang H."/>
        </authorList>
    </citation>
    <scope>NUCLEOTIDE SEQUENCE [LARGE SCALE GENOMIC DNA]</scope>
    <source>
        <strain evidence="3">Trichococcus_R210</strain>
    </source>
</reference>
<name>A0A143YSR4_9LACT</name>
<sequence>MQIVPFYFFMLLVSAWIPVRQSVSIVDWVLHFTFINAFVLNSINSIINEEWYIVDLVIFIVIAPFFVKLADNLKRSIWLFVFSAVISIAFTTIVNYNATAILPIYGDYLSTFCFVNQFPVICLGGAIFYLVQMLNSKSTKEQKCFLLKYLSIVLTGIFVCFRLNKRFVSSSLLAGIIFSFVVLFLAMIDQRRQVLFDYVLGKIGRDTLGIYLTHMILIRCLLLFAEEKITSIGFWSLGFVVVFVLSYVIGKGLNQFVQLLMKK</sequence>
<feature type="domain" description="Acyltransferase 3" evidence="2">
    <location>
        <begin position="6"/>
        <end position="249"/>
    </location>
</feature>
<keyword evidence="1" id="KW-0812">Transmembrane</keyword>
<feature type="transmembrane region" description="Helical" evidence="1">
    <location>
        <begin position="108"/>
        <end position="134"/>
    </location>
</feature>
<proteinExistence type="predicted"/>
<feature type="transmembrane region" description="Helical" evidence="1">
    <location>
        <begin position="51"/>
        <end position="70"/>
    </location>
</feature>
<dbReference type="AlphaFoldDB" id="A0A143YSR4"/>
<dbReference type="Proteomes" id="UP000076878">
    <property type="component" value="Unassembled WGS sequence"/>
</dbReference>
<evidence type="ECO:0000313" key="3">
    <source>
        <dbReference type="EMBL" id="CZQ95824.1"/>
    </source>
</evidence>
<evidence type="ECO:0000313" key="6">
    <source>
        <dbReference type="Proteomes" id="UP000199280"/>
    </source>
</evidence>
<keyword evidence="3" id="KW-0808">Transferase</keyword>
<organism evidence="3 5">
    <name type="scientific">Trichococcus ilyis</name>
    <dbReference type="NCBI Taxonomy" id="640938"/>
    <lineage>
        <taxon>Bacteria</taxon>
        <taxon>Bacillati</taxon>
        <taxon>Bacillota</taxon>
        <taxon>Bacilli</taxon>
        <taxon>Lactobacillales</taxon>
        <taxon>Carnobacteriaceae</taxon>
        <taxon>Trichococcus</taxon>
    </lineage>
</organism>